<keyword evidence="2" id="KW-1185">Reference proteome</keyword>
<comment type="caution">
    <text evidence="1">The sequence shown here is derived from an EMBL/GenBank/DDBJ whole genome shotgun (WGS) entry which is preliminary data.</text>
</comment>
<reference evidence="1" key="1">
    <citation type="submission" date="2019-11" db="EMBL/GenBank/DDBJ databases">
        <title>Nori genome reveals adaptations in red seaweeds to the harsh intertidal environment.</title>
        <authorList>
            <person name="Wang D."/>
            <person name="Mao Y."/>
        </authorList>
    </citation>
    <scope>NUCLEOTIDE SEQUENCE</scope>
    <source>
        <tissue evidence="1">Gametophyte</tissue>
    </source>
</reference>
<sequence length="308" mass="30869">MSPSSPPLPPSAGLLVLLRGLPGVGKTTLATAVAAATGLPVLCKDDVRDTLVKLERRLPPPLLPLRRPPPPPPPPPLPPPSLRSSPSPPPYQADGSRPSLPSAAKPSAAPAAMIAVGAPDPNPPSATDWNDAAYTILYSLARTQLLAARLPGVLVEAPLVRASAVAAAATAVLGAADPPSPPPLRSPLPPHPPPSPSLSPGGVGRLLVVDCTCGMGEWAARLAARADKAAAAAATVGETYPGGGEHRPTTVAAVRAYYGGTDLEPVDAGVAADVLAVDTGRELGEVAAEVAAWVRAHLRAGGAEGQVA</sequence>
<evidence type="ECO:0000313" key="2">
    <source>
        <dbReference type="Proteomes" id="UP000798662"/>
    </source>
</evidence>
<protein>
    <submittedName>
        <fullName evidence="1">Uncharacterized protein</fullName>
    </submittedName>
</protein>
<accession>A0ACC3CIG5</accession>
<proteinExistence type="predicted"/>
<evidence type="ECO:0000313" key="1">
    <source>
        <dbReference type="EMBL" id="KAK1870061.1"/>
    </source>
</evidence>
<gene>
    <name evidence="1" type="ORF">I4F81_012524</name>
</gene>
<organism evidence="1 2">
    <name type="scientific">Pyropia yezoensis</name>
    <name type="common">Susabi-nori</name>
    <name type="synonym">Porphyra yezoensis</name>
    <dbReference type="NCBI Taxonomy" id="2788"/>
    <lineage>
        <taxon>Eukaryota</taxon>
        <taxon>Rhodophyta</taxon>
        <taxon>Bangiophyceae</taxon>
        <taxon>Bangiales</taxon>
        <taxon>Bangiaceae</taxon>
        <taxon>Pyropia</taxon>
    </lineage>
</organism>
<name>A0ACC3CIG5_PYRYE</name>
<dbReference type="EMBL" id="CM020620">
    <property type="protein sequence ID" value="KAK1870061.1"/>
    <property type="molecule type" value="Genomic_DNA"/>
</dbReference>
<dbReference type="Proteomes" id="UP000798662">
    <property type="component" value="Chromosome 3"/>
</dbReference>